<protein>
    <submittedName>
        <fullName evidence="2">Right-handed parallel beta-helix repeat-containing protein</fullName>
    </submittedName>
</protein>
<gene>
    <name evidence="2" type="ORF">H8730_08770</name>
</gene>
<comment type="caution">
    <text evidence="2">The sequence shown here is derived from an EMBL/GenBank/DDBJ whole genome shotgun (WGS) entry which is preliminary data.</text>
</comment>
<organism evidence="2 3">
    <name type="scientific">Bianquea renquensis</name>
    <dbReference type="NCBI Taxonomy" id="2763661"/>
    <lineage>
        <taxon>Bacteria</taxon>
        <taxon>Bacillati</taxon>
        <taxon>Bacillota</taxon>
        <taxon>Clostridia</taxon>
        <taxon>Eubacteriales</taxon>
        <taxon>Bianqueaceae</taxon>
        <taxon>Bianquea</taxon>
    </lineage>
</organism>
<dbReference type="InterPro" id="IPR012334">
    <property type="entry name" value="Pectin_lyas_fold"/>
</dbReference>
<reference evidence="2" key="1">
    <citation type="submission" date="2020-08" db="EMBL/GenBank/DDBJ databases">
        <title>Genome public.</title>
        <authorList>
            <person name="Liu C."/>
            <person name="Sun Q."/>
        </authorList>
    </citation>
    <scope>NUCLEOTIDE SEQUENCE</scope>
    <source>
        <strain evidence="2">NSJ-32</strain>
    </source>
</reference>
<name>A0A926I1U1_9FIRM</name>
<evidence type="ECO:0000313" key="3">
    <source>
        <dbReference type="Proteomes" id="UP000657006"/>
    </source>
</evidence>
<dbReference type="Proteomes" id="UP000657006">
    <property type="component" value="Unassembled WGS sequence"/>
</dbReference>
<dbReference type="Pfam" id="PF13229">
    <property type="entry name" value="Beta_helix"/>
    <property type="match status" value="1"/>
</dbReference>
<dbReference type="EMBL" id="JACRSQ010000011">
    <property type="protein sequence ID" value="MBC8543635.1"/>
    <property type="molecule type" value="Genomic_DNA"/>
</dbReference>
<accession>A0A926I1U1</accession>
<dbReference type="AlphaFoldDB" id="A0A926I1U1"/>
<evidence type="ECO:0000313" key="2">
    <source>
        <dbReference type="EMBL" id="MBC8543635.1"/>
    </source>
</evidence>
<evidence type="ECO:0000259" key="1">
    <source>
        <dbReference type="Pfam" id="PF13229"/>
    </source>
</evidence>
<proteinExistence type="predicted"/>
<sequence>MQQWNFYVSPSGNDKWSGLLASPSTDGNDGPFQTVQRARDAIRALRAAGRLYKDVTVHIRGGEYPITEPISFTQLDSFPTTYKAYGEETPVFNGGVRLTDFTVETVNGVTAWTKDLPAVRDGKWSFTQLYVNDTRRDRPRLPKDDYFWIDQADIGERQLFHGTDTFQYQNDDIQEYHNIQDVDIVVDHYWIDERMPIQWVNTATRTVKSTCRSVFVLTDDFTGRLAKYYLDNVFEALTEPGQWYLDKVAGKLYYIPLPGETMDNTVITAPVTAQFITVTGLPESGDYVENLHFEGLTFANSDCRFPLIVETSEVNGYSFGLFHDGAQMRTFGTATQPIAGTPQGALHVPGVLYFEGAKHCSVTDCTIKHIGWYGIELGEGCFGNTLAYNDIYDTGAGGIKLGGSTARGSLCRRNGANQITDNHIYDLTHVYHGATGILSIHSCDNTISHNHIHDMTYTGISCGWIWGYAENVSKNNKIEKNLIHDLGKGVMSDMGGIYTLGVQPGTEINGNLIYNVEKNNYGGWGIYFDEGSSHIIAQNNICYNMSSQPFHQHYGRENTIRNNIFACGREGQLRITRKEDHMSVICERNIIITEGTGYFIPAMDEVAAAGNIISDLNLFWTTGDPEAAEADLEGWKALGQDSHSVFADPGIRDLFHNQFDLKEDSPAYAIGFKPIDMSDVGPRPRD</sequence>
<dbReference type="RefSeq" id="WP_177717422.1">
    <property type="nucleotide sequence ID" value="NZ_JACRSQ010000011.1"/>
</dbReference>
<dbReference type="InterPro" id="IPR039448">
    <property type="entry name" value="Beta_helix"/>
</dbReference>
<dbReference type="InterPro" id="IPR011050">
    <property type="entry name" value="Pectin_lyase_fold/virulence"/>
</dbReference>
<keyword evidence="3" id="KW-1185">Reference proteome</keyword>
<dbReference type="PANTHER" id="PTHR36453:SF1">
    <property type="entry name" value="RIGHT HANDED BETA HELIX DOMAIN-CONTAINING PROTEIN"/>
    <property type="match status" value="1"/>
</dbReference>
<dbReference type="PANTHER" id="PTHR36453">
    <property type="entry name" value="SECRETED PROTEIN-RELATED"/>
    <property type="match status" value="1"/>
</dbReference>
<dbReference type="SUPFAM" id="SSF51126">
    <property type="entry name" value="Pectin lyase-like"/>
    <property type="match status" value="2"/>
</dbReference>
<feature type="domain" description="Right handed beta helix" evidence="1">
    <location>
        <begin position="352"/>
        <end position="516"/>
    </location>
</feature>
<dbReference type="SMART" id="SM00710">
    <property type="entry name" value="PbH1"/>
    <property type="match status" value="5"/>
</dbReference>
<dbReference type="InterPro" id="IPR006626">
    <property type="entry name" value="PbH1"/>
</dbReference>
<dbReference type="Gene3D" id="2.160.20.10">
    <property type="entry name" value="Single-stranded right-handed beta-helix, Pectin lyase-like"/>
    <property type="match status" value="2"/>
</dbReference>